<accession>A0A4Y2RG55</accession>
<keyword evidence="2" id="KW-1185">Reference proteome</keyword>
<dbReference type="AlphaFoldDB" id="A0A4Y2RG55"/>
<comment type="caution">
    <text evidence="1">The sequence shown here is derived from an EMBL/GenBank/DDBJ whole genome shotgun (WGS) entry which is preliminary data.</text>
</comment>
<proteinExistence type="predicted"/>
<reference evidence="1 2" key="1">
    <citation type="journal article" date="2019" name="Sci. Rep.">
        <title>Orb-weaving spider Araneus ventricosus genome elucidates the spidroin gene catalogue.</title>
        <authorList>
            <person name="Kono N."/>
            <person name="Nakamura H."/>
            <person name="Ohtoshi R."/>
            <person name="Moran D.A.P."/>
            <person name="Shinohara A."/>
            <person name="Yoshida Y."/>
            <person name="Fujiwara M."/>
            <person name="Mori M."/>
            <person name="Tomita M."/>
            <person name="Arakawa K."/>
        </authorList>
    </citation>
    <scope>NUCLEOTIDE SEQUENCE [LARGE SCALE GENOMIC DNA]</scope>
</reference>
<organism evidence="1 2">
    <name type="scientific">Araneus ventricosus</name>
    <name type="common">Orbweaver spider</name>
    <name type="synonym">Epeira ventricosa</name>
    <dbReference type="NCBI Taxonomy" id="182803"/>
    <lineage>
        <taxon>Eukaryota</taxon>
        <taxon>Metazoa</taxon>
        <taxon>Ecdysozoa</taxon>
        <taxon>Arthropoda</taxon>
        <taxon>Chelicerata</taxon>
        <taxon>Arachnida</taxon>
        <taxon>Araneae</taxon>
        <taxon>Araneomorphae</taxon>
        <taxon>Entelegynae</taxon>
        <taxon>Araneoidea</taxon>
        <taxon>Araneidae</taxon>
        <taxon>Araneus</taxon>
    </lineage>
</organism>
<gene>
    <name evidence="1" type="ORF">AVEN_273082_1</name>
</gene>
<protein>
    <submittedName>
        <fullName evidence="1">Uncharacterized protein</fullName>
    </submittedName>
</protein>
<name>A0A4Y2RG55_ARAVE</name>
<evidence type="ECO:0000313" key="2">
    <source>
        <dbReference type="Proteomes" id="UP000499080"/>
    </source>
</evidence>
<sequence length="103" mass="11682">MVLFEIRFEKKLDPIHHSALRLYSGAFRTSPTSSLYVDCYEPPPWKSSDVNALLLYTIICASHPTSGTHAMDFNFAHFTSLTTSKTILCANLFTRNAAIHERF</sequence>
<dbReference type="EMBL" id="BGPR01016817">
    <property type="protein sequence ID" value="GBN74229.1"/>
    <property type="molecule type" value="Genomic_DNA"/>
</dbReference>
<dbReference type="Proteomes" id="UP000499080">
    <property type="component" value="Unassembled WGS sequence"/>
</dbReference>
<evidence type="ECO:0000313" key="1">
    <source>
        <dbReference type="EMBL" id="GBN74229.1"/>
    </source>
</evidence>